<feature type="domain" description="SF3 helicase" evidence="15">
    <location>
        <begin position="1525"/>
        <end position="1696"/>
    </location>
</feature>
<evidence type="ECO:0000313" key="17">
    <source>
        <dbReference type="EMBL" id="AAL06289.1"/>
    </source>
</evidence>
<evidence type="ECO:0000256" key="7">
    <source>
        <dbReference type="ARBA" id="ARBA00022741"/>
    </source>
</evidence>
<dbReference type="InterPro" id="IPR029053">
    <property type="entry name" value="Viral_coat"/>
</dbReference>
<dbReference type="GO" id="GO:0006508">
    <property type="term" value="P:proteolysis"/>
    <property type="evidence" value="ECO:0007669"/>
    <property type="project" value="UniProtKB-KW"/>
</dbReference>
<evidence type="ECO:0000256" key="4">
    <source>
        <dbReference type="ARBA" id="ARBA00022670"/>
    </source>
</evidence>
<evidence type="ECO:0000256" key="10">
    <source>
        <dbReference type="ARBA" id="ARBA00022807"/>
    </source>
</evidence>
<feature type="compositionally biased region" description="Polar residues" evidence="14">
    <location>
        <begin position="1189"/>
        <end position="1198"/>
    </location>
</feature>
<dbReference type="GO" id="GO:0003724">
    <property type="term" value="F:RNA helicase activity"/>
    <property type="evidence" value="ECO:0007669"/>
    <property type="project" value="InterPro"/>
</dbReference>
<dbReference type="PROSITE" id="PS51218">
    <property type="entry name" value="SF3_HELICASE_2"/>
    <property type="match status" value="1"/>
</dbReference>
<keyword evidence="7" id="KW-0547">Nucleotide-binding</keyword>
<dbReference type="GO" id="GO:0003968">
    <property type="term" value="F:RNA-directed RNA polymerase activity"/>
    <property type="evidence" value="ECO:0007669"/>
    <property type="project" value="UniProtKB-KW"/>
</dbReference>
<dbReference type="GeneID" id="922254"/>
<dbReference type="SUPFAM" id="SSF88633">
    <property type="entry name" value="Positive stranded ssRNA viruses"/>
    <property type="match status" value="2"/>
</dbReference>
<dbReference type="InterPro" id="IPR014759">
    <property type="entry name" value="Helicase_SF3_ssRNA_vir"/>
</dbReference>
<dbReference type="CDD" id="cd23171">
    <property type="entry name" value="ps-ssRNAv_EoPV-like_RdRp"/>
    <property type="match status" value="1"/>
</dbReference>
<keyword evidence="10" id="KW-0788">Thiol protease</keyword>
<dbReference type="InterPro" id="IPR000605">
    <property type="entry name" value="Helicase_SF3_ssDNA/RNA_vir"/>
</dbReference>
<protein>
    <submittedName>
        <fullName evidence="17">Polyprotein</fullName>
    </submittedName>
</protein>
<proteinExistence type="predicted"/>
<keyword evidence="12" id="KW-0946">Virion</keyword>
<evidence type="ECO:0000256" key="6">
    <source>
        <dbReference type="ARBA" id="ARBA00022695"/>
    </source>
</evidence>
<keyword evidence="8" id="KW-0378">Hydrolase</keyword>
<evidence type="ECO:0000256" key="14">
    <source>
        <dbReference type="SAM" id="MobiDB-lite"/>
    </source>
</evidence>
<reference evidence="17 18" key="1">
    <citation type="journal article" date="2002" name="Appl. Entomol. Zool. (Jpn.)">
        <title>A Perina nuda cell line (NTU-Pn-HF) from pupal ovary that is persistently infected with a perina-like virus (PnPV).</title>
        <authorList>
            <person name="Wu C.-Y."/>
            <person name="Yang H.-N."/>
            <person name="Lo C.-F."/>
            <person name="Wang C.-H."/>
        </authorList>
    </citation>
    <scope>NUCLEOTIDE SEQUENCE [LARGE SCALE GENOMIC DNA]</scope>
</reference>
<evidence type="ECO:0000256" key="12">
    <source>
        <dbReference type="ARBA" id="ARBA00022844"/>
    </source>
</evidence>
<evidence type="ECO:0000256" key="5">
    <source>
        <dbReference type="ARBA" id="ARBA00022679"/>
    </source>
</evidence>
<keyword evidence="2" id="KW-0696">RNA-directed RNA polymerase</keyword>
<evidence type="ECO:0000256" key="1">
    <source>
        <dbReference type="ARBA" id="ARBA00004328"/>
    </source>
</evidence>
<name>Q91BL4_9VIRU</name>
<dbReference type="GO" id="GO:0019028">
    <property type="term" value="C:viral capsid"/>
    <property type="evidence" value="ECO:0007669"/>
    <property type="project" value="UniProtKB-KW"/>
</dbReference>
<dbReference type="GO" id="GO:0006351">
    <property type="term" value="P:DNA-templated transcription"/>
    <property type="evidence" value="ECO:0007669"/>
    <property type="project" value="InterPro"/>
</dbReference>
<comment type="subcellular location">
    <subcellularLocation>
        <location evidence="1">Virion</location>
    </subcellularLocation>
</comment>
<dbReference type="InterPro" id="IPR043502">
    <property type="entry name" value="DNA/RNA_pol_sf"/>
</dbReference>
<sequence length="2986" mass="332805">MMINPQQLCKKTLSDELCDRTDTITLHPWNVSEYVTNTSLDVAEYQACVGKELEMQKYLVTATEECPCGHPTMFSEIDMSRGMVMSSRDNLYSDDLVNLVPIEHGYEQSDPCFCGNQREDCENCMYLQILRMSPAKWNVTYGFNHNHQARIVQYLTVERGFACEGYTFESDTSDSEGYGETSDFTLYCIQYSGKYKQRRQWHMLVDDETCEFCHYRVTTGLIVPEAPRHWIAELGRRQNLLVPKVLGQYVDFIEAKSPLRLDWLAMSKLAGSKCTLPNYYMNLTTLGLYRVAGGRFLPYLYDELAASNDHKLPIQVTAQGDEDTPAGELSIEQDTHKNTTLAESTDASTAYVATEEFSMMPWITDGPHVYPDLTERWTKAFQFQWTTSQAQGEIIQRFDLPIEAIQNFINSPNALPWRQHAFYKSDIELKVQVNSQPGQSGYLILGAMYEASEGTAIGNRVDHAANIVAMPHMRISAGASNSGDMVIPYIRHFPVGCILNNAFDVPQYFVTLFVAPLLQLRTGADGPQVVDVTIMIRFPNCEFYGQRTTEQIVTAQGWVPDLTVDGDVESNPGPFLSGLLGTVAAIGKTVASAGSSGSIASGVSGVANGIGSFGSAAGKVIGGVESLLRPLFPKKDMDRPQNIIEPTNFYLQQNTSLSLATGTNNVKLLQLQAENSVSHPPGFVPVDDQFNNRFITSVFGLSDYFQWTSDAASGTLLYSFDVTPLKSFVRGIGTQPTSYLTPMAALAGQYGGYHGDLEMRLTFAVSKFHSGRIFIVYSPDVVPTFDNIGAYYSVLLDVQDQSVYTFKIPYQAPTPYVPLFEALQGDNGVFVLPPGGPSINAVCMAYGYVSIFVENQLRVMQTAAPTIDVLAELRGADNFHLVLPAGGKFRSIATTATAEASVVTAMGDERREPHTVNPTPRTIIPVWVAQLNESYDCRDVVKRYHDWFDIVSPAIVAGRGFPNIYVNVTVFHVPVPAFDAVPIQRVQFTDISIENSMLNKSMVLARERINLATNNTISIRVPWTNYACMISNSINPASGRVNTMAPYSNGRVVVYVEYLSPYTLTQGVFKVVWDVTAGSASTRPDTFTPDMLTLLHDGFRFAKGDFNYQLDFTPAPCGSNTAIRLRCYRSYGDGGNLYVFQGFPRMIGNYVPRQAISGITPTRGGLRRQNIIGGGQKDLTQDGDIESNPGPTQSKPTGTQPPPDDILTDEDREGLEGGRIGISFFEKLGDYCKRALGWSSERIVKFFKDLRSIKKHVGSIPGMTRISELITTIKELKVVSDGLNRMSAAVEELNEQIKRTRDRVENFVGGVGGKLSSLDMGDLVSNGIEYVAYILNIYNSRSVGMTLLNVAALLSKMGLGHYIVNDLVDRLGTFAKGDNTDEIEREYTSLIITGVLGALGLGTMNVEKEGFVKPFLSNVKDFFRNGFAVKKFLDSHFKCINDICSWVRAKIFGKVDKGGLTADLLVWCERVHVLAEVYNYDIILNDPEFAETLMALQDEAFEFDRLFIASRIRPPNQYSIYRTRLQKAIDLLGQQGTMQKSKPVPFCLWVYGHSGCGKSHVCDNVLTEIGSALGINTANPIYTRSPDVEFWNGYTGQKLISWQDFAKITTGETYRKQVSELSSLIEPTPFNPPFAALEDKRKIADAWAVYVSSNKPFPEVQNMGMEDSALFYRRRHALVKMRVNPDIIDEYAKRTPVISLVDKYKGQTVYYPSNIPSEDFTSRGPYFHVQFAFHATSLSTTEPAEGDWLGYDEFIAEVTKRAVEHRQREVNACIQRRDIYSKLRRSAPTGVEFREEVRTLKEELDRLAQERVAEAHGSDKAVKNLATTMDYDKRSIFEETESLGAVTLEYRLDPNCDCTNKAVMKASTSGDSRKVFEVSYCEGCDPVRQRKSKVCKATEEPLEGMAIPSPFGGIAMLERSDNARIPRAGRQYTPLDYARQATVGALKWIQGKGLPEGYAYWSEIMPVCCHKKEILELAYFENVGGNIELVLDLSSVKMQHGLAFPLFHKLEWFDLRKLNAWAPNGFKVILPVVCEQSKFNWNNCLEINGQRVGYPSHQLGSRAEWSITLEDLKRSWSCDAVQRPSVSYYKIEKDLIRFLVSGTYVQAEGVENMTAGLNHLMSLHTKDTVAFCNSFFYWKDGGQKRAAKFYPFVNGMLKDMSFILKNVMLAVGAVMLAYKVYRLIRNSAECVEAQARDYDQKTEAPNTPKVNFVQTTPVVVAAKGDEQLSVIHNSLCQLRKGSMRLLGIRLCSNFVLAPQHLAWVPGEFGISLHSNGAWSSELIFEATSVKYSCVKGFDYAVYQFITLPAGRNMVNYFTTRAQGTILKSDAALITLAGASLQLRSVRINQYTGPLTYDNASFPGKGTNMIGWQYWLGSQSVRCGSLIMSNNLLCGFHVAQNLKTGDAYAVSICKEMLVDALKALGATPFDMKMKRTTPVTTIGEPKMQPPETAVVIPLGKAIEPVRYSGKSNLEKSIIHGELAEPFRIPAAQSATATGECIGYDIVMKGCEKQFKPPKPIDPEEVEKIGDYLIERLVPQSTPLIPTSSEPLSLGEAIAGVDGIPLMCSMKLNTSIGWPLCNEYPQGTKKSNIIQVDKERGEIHIDAVAFDDYAKANALRKQATLPPTTFMDFPKDELLKPGKDTRLINGAPLHHTLDMRRYLMEFFAAITTINNKIAVGIDVHSGDWALIHGGADDVVDEDYSGFGPGFHSQWLTVIRRIAIAWCKYHKKVDKEYEDVVSCLILELQNAYHVAGDLVYQVLCGSPSGAFATDRINSIANLCYHCLCYLRKYRTLTGFWSHYNLVYGDDTRRRETAYTGDEFQQCMASIGIIVNRDKSGVTSFLKRQFIPIDHRDVRVMLAPLPRPIVEDILNWVRRPYNSKLSALEETVGSYLSEIFHHGQDEYNNSRSKIQAILARYGSHPELPTFDDLFQQKYLSNGVWPVQMPLANALEPFPIAESEPTHKVTSGQTVSVPHEDGELCATVLGG</sequence>
<evidence type="ECO:0000259" key="15">
    <source>
        <dbReference type="PROSITE" id="PS51218"/>
    </source>
</evidence>
<feature type="domain" description="Peptidase C3" evidence="16">
    <location>
        <begin position="2221"/>
        <end position="2416"/>
    </location>
</feature>
<keyword evidence="9" id="KW-0347">Helicase</keyword>
<dbReference type="EMBL" id="AF323747">
    <property type="protein sequence ID" value="AAL06289.1"/>
    <property type="molecule type" value="Genomic_RNA"/>
</dbReference>
<dbReference type="GO" id="GO:0003723">
    <property type="term" value="F:RNA binding"/>
    <property type="evidence" value="ECO:0007669"/>
    <property type="project" value="InterPro"/>
</dbReference>
<dbReference type="Gene3D" id="3.30.70.270">
    <property type="match status" value="1"/>
</dbReference>
<dbReference type="InterPro" id="IPR043128">
    <property type="entry name" value="Rev_trsase/Diguanyl_cyclase"/>
</dbReference>
<evidence type="ECO:0000256" key="2">
    <source>
        <dbReference type="ARBA" id="ARBA00022484"/>
    </source>
</evidence>
<dbReference type="InterPro" id="IPR001205">
    <property type="entry name" value="RNA-dir_pol_C"/>
</dbReference>
<evidence type="ECO:0000313" key="18">
    <source>
        <dbReference type="Proteomes" id="UP000203048"/>
    </source>
</evidence>
<dbReference type="Pfam" id="PF00910">
    <property type="entry name" value="RNA_helicase"/>
    <property type="match status" value="1"/>
</dbReference>
<keyword evidence="4" id="KW-0645">Protease</keyword>
<accession>Q91BL4</accession>
<keyword evidence="6" id="KW-0548">Nucleotidyltransferase</keyword>
<feature type="region of interest" description="Disordered" evidence="14">
    <location>
        <begin position="1158"/>
        <end position="1211"/>
    </location>
</feature>
<evidence type="ECO:0000256" key="8">
    <source>
        <dbReference type="ARBA" id="ARBA00022801"/>
    </source>
</evidence>
<reference evidence="17 18" key="2">
    <citation type="journal article" date="2002" name="Virology">
        <title>The complete genome sequence of Perina nuda picorna-like virus, an insect-infecting RNA virus with a genome organization similar to that of the mammalian picornaviruses.</title>
        <authorList>
            <person name="Wu C.Y."/>
            <person name="Lo C.F."/>
            <person name="Huang C.J."/>
            <person name="Yu H.T."/>
            <person name="Wang C.H."/>
        </authorList>
    </citation>
    <scope>NUCLEOTIDE SEQUENCE [LARGE SCALE GENOMIC DNA]</scope>
</reference>
<dbReference type="RefSeq" id="NP_277061.1">
    <property type="nucleotide sequence ID" value="NC_003113.1"/>
</dbReference>
<organism evidence="17 18">
    <name type="scientific">Perina nuda virus</name>
    <dbReference type="NCBI Taxonomy" id="170621"/>
    <lineage>
        <taxon>Viruses</taxon>
        <taxon>Riboviria</taxon>
        <taxon>Orthornavirae</taxon>
        <taxon>Pisuviricota</taxon>
        <taxon>Pisoniviricetes</taxon>
        <taxon>Picornavirales</taxon>
        <taxon>Iflaviridae</taxon>
        <taxon>Iflavirus</taxon>
        <taxon>Iflavirus pernudae</taxon>
    </lineage>
</organism>
<dbReference type="GO" id="GO:0005524">
    <property type="term" value="F:ATP binding"/>
    <property type="evidence" value="ECO:0007669"/>
    <property type="project" value="UniProtKB-KW"/>
</dbReference>
<dbReference type="Proteomes" id="UP000203048">
    <property type="component" value="Segment"/>
</dbReference>
<evidence type="ECO:0000256" key="11">
    <source>
        <dbReference type="ARBA" id="ARBA00022840"/>
    </source>
</evidence>
<evidence type="ECO:0000256" key="13">
    <source>
        <dbReference type="ARBA" id="ARBA00022953"/>
    </source>
</evidence>
<evidence type="ECO:0000256" key="9">
    <source>
        <dbReference type="ARBA" id="ARBA00022806"/>
    </source>
</evidence>
<dbReference type="InterPro" id="IPR033703">
    <property type="entry name" value="Rhv-like"/>
</dbReference>
<dbReference type="CDD" id="cd00205">
    <property type="entry name" value="rhv_like"/>
    <property type="match status" value="2"/>
</dbReference>
<dbReference type="InterPro" id="IPR044067">
    <property type="entry name" value="PCV_3C_PRO"/>
</dbReference>
<keyword evidence="5" id="KW-0808">Transferase</keyword>
<dbReference type="PROSITE" id="PS51874">
    <property type="entry name" value="PCV_3C_PRO"/>
    <property type="match status" value="1"/>
</dbReference>
<keyword evidence="11" id="KW-0067">ATP-binding</keyword>
<dbReference type="GO" id="GO:0004197">
    <property type="term" value="F:cysteine-type endopeptidase activity"/>
    <property type="evidence" value="ECO:0007669"/>
    <property type="project" value="InterPro"/>
</dbReference>
<dbReference type="MEROPS" id="C99.001"/>
<keyword evidence="13" id="KW-0693">Viral RNA replication</keyword>
<evidence type="ECO:0000256" key="3">
    <source>
        <dbReference type="ARBA" id="ARBA00022561"/>
    </source>
</evidence>
<dbReference type="Pfam" id="PF00680">
    <property type="entry name" value="RdRP_1"/>
    <property type="match status" value="1"/>
</dbReference>
<keyword evidence="18" id="KW-1185">Reference proteome</keyword>
<keyword evidence="3" id="KW-0167">Capsid protein</keyword>
<evidence type="ECO:0000259" key="16">
    <source>
        <dbReference type="PROSITE" id="PS51874"/>
    </source>
</evidence>
<dbReference type="KEGG" id="vg:922254"/>
<dbReference type="SUPFAM" id="SSF56672">
    <property type="entry name" value="DNA/RNA polymerases"/>
    <property type="match status" value="1"/>
</dbReference>
<dbReference type="Gene3D" id="2.60.120.20">
    <property type="match status" value="2"/>
</dbReference>